<keyword evidence="1" id="KW-0677">Repeat</keyword>
<dbReference type="Gene3D" id="2.60.120.620">
    <property type="entry name" value="q2cbj1_9rhob like domain"/>
    <property type="match status" value="1"/>
</dbReference>
<dbReference type="Pfam" id="PF13181">
    <property type="entry name" value="TPR_8"/>
    <property type="match status" value="1"/>
</dbReference>
<evidence type="ECO:0000256" key="3">
    <source>
        <dbReference type="PROSITE-ProRule" id="PRU00339"/>
    </source>
</evidence>
<accession>A0A1H8CTZ6</accession>
<dbReference type="InterPro" id="IPR011990">
    <property type="entry name" value="TPR-like_helical_dom_sf"/>
</dbReference>
<evidence type="ECO:0000256" key="1">
    <source>
        <dbReference type="ARBA" id="ARBA00022737"/>
    </source>
</evidence>
<dbReference type="Gene3D" id="1.25.40.10">
    <property type="entry name" value="Tetratricopeptide repeat domain"/>
    <property type="match status" value="2"/>
</dbReference>
<organism evidence="4 5">
    <name type="scientific">Sphingomonas gellani</name>
    <dbReference type="NCBI Taxonomy" id="1166340"/>
    <lineage>
        <taxon>Bacteria</taxon>
        <taxon>Pseudomonadati</taxon>
        <taxon>Pseudomonadota</taxon>
        <taxon>Alphaproteobacteria</taxon>
        <taxon>Sphingomonadales</taxon>
        <taxon>Sphingomonadaceae</taxon>
        <taxon>Sphingomonas</taxon>
    </lineage>
</organism>
<evidence type="ECO:0000313" key="4">
    <source>
        <dbReference type="EMBL" id="SEM98466.1"/>
    </source>
</evidence>
<dbReference type="RefSeq" id="WP_093665295.1">
    <property type="nucleotide sequence ID" value="NZ_FOCF01000003.1"/>
</dbReference>
<dbReference type="AlphaFoldDB" id="A0A1H8CTZ6"/>
<proteinExistence type="predicted"/>
<evidence type="ECO:0000313" key="5">
    <source>
        <dbReference type="Proteomes" id="UP000199206"/>
    </source>
</evidence>
<dbReference type="InterPro" id="IPR051012">
    <property type="entry name" value="CellSynth/LPSAsmb/PSIAsmb"/>
</dbReference>
<feature type="repeat" description="TPR" evidence="3">
    <location>
        <begin position="77"/>
        <end position="110"/>
    </location>
</feature>
<dbReference type="InterPro" id="IPR012668">
    <property type="entry name" value="CHP02466"/>
</dbReference>
<dbReference type="EMBL" id="FOCF01000003">
    <property type="protein sequence ID" value="SEM98466.1"/>
    <property type="molecule type" value="Genomic_DNA"/>
</dbReference>
<dbReference type="Pfam" id="PF13759">
    <property type="entry name" value="2OG-FeII_Oxy_5"/>
    <property type="match status" value="1"/>
</dbReference>
<dbReference type="SMART" id="SM00028">
    <property type="entry name" value="TPR"/>
    <property type="match status" value="2"/>
</dbReference>
<keyword evidence="2 3" id="KW-0802">TPR repeat</keyword>
<dbReference type="OrthoDB" id="9783136at2"/>
<reference evidence="5" key="1">
    <citation type="submission" date="2016-10" db="EMBL/GenBank/DDBJ databases">
        <authorList>
            <person name="Varghese N."/>
            <person name="Submissions S."/>
        </authorList>
    </citation>
    <scope>NUCLEOTIDE SEQUENCE [LARGE SCALE GENOMIC DNA]</scope>
    <source>
        <strain evidence="5">S6-262</strain>
    </source>
</reference>
<keyword evidence="5" id="KW-1185">Reference proteome</keyword>
<sequence>MTVGTSSDPIDWAARAAALKASGDLAGAARAYEQAARVRPDSSVAEHNLASTLGDLGDFAAAAEASARAFAKGGDAPETWLVHARALQGLGQLDDADRAFEQALRRRPAYAVAHRDLAQLRWMRTADPAAAMRALDAAPDTPDLALVRATVLAAIGRADHARQVVQTALARGGAIPALHLMAAGLAGRTGDAPAQLHHATAALRAAPASADAARAAVEALIHLDRGGEAASLAERVVAAEPDNQAALSLLATAWRLTGDPRHRALAEDPALVSAGLIACPAGWSDLDAFLSELSAALAALHGWRTHPLEQSLRHGSQTQVDLTRLETPVIRALFAALTTTLDTRLPALGHGDDPVRRRNTGRWRFAGAWSVRLMPGGFHTDHVHPAGWLSSAFYVALPKAVAREPEGWLAFGRPGIPTARPLPPFRRIRPEPGMLALFPSYLWHGTEPFTGDEPRITVAFDIVPA</sequence>
<dbReference type="Proteomes" id="UP000199206">
    <property type="component" value="Unassembled WGS sequence"/>
</dbReference>
<protein>
    <submittedName>
        <fullName evidence="4">Flp pilus assembly protein TadD, contains TPR repeats</fullName>
    </submittedName>
</protein>
<dbReference type="PANTHER" id="PTHR45586:SF1">
    <property type="entry name" value="LIPOPOLYSACCHARIDE ASSEMBLY PROTEIN B"/>
    <property type="match status" value="1"/>
</dbReference>
<dbReference type="SUPFAM" id="SSF48452">
    <property type="entry name" value="TPR-like"/>
    <property type="match status" value="2"/>
</dbReference>
<dbReference type="PANTHER" id="PTHR45586">
    <property type="entry name" value="TPR REPEAT-CONTAINING PROTEIN PA4667"/>
    <property type="match status" value="1"/>
</dbReference>
<dbReference type="InterPro" id="IPR019734">
    <property type="entry name" value="TPR_rpt"/>
</dbReference>
<dbReference type="STRING" id="1166340.SAMN05192583_1751"/>
<dbReference type="PROSITE" id="PS50005">
    <property type="entry name" value="TPR"/>
    <property type="match status" value="1"/>
</dbReference>
<evidence type="ECO:0000256" key="2">
    <source>
        <dbReference type="ARBA" id="ARBA00022803"/>
    </source>
</evidence>
<gene>
    <name evidence="4" type="ORF">SAMN05192583_1751</name>
</gene>
<name>A0A1H8CTZ6_9SPHN</name>